<name>A0A1E8CLJ3_9GAMM</name>
<comment type="caution">
    <text evidence="2">The sequence shown here is derived from an EMBL/GenBank/DDBJ whole genome shotgun (WGS) entry which is preliminary data.</text>
</comment>
<feature type="transmembrane region" description="Helical" evidence="1">
    <location>
        <begin position="89"/>
        <end position="111"/>
    </location>
</feature>
<keyword evidence="3" id="KW-1185">Reference proteome</keyword>
<feature type="transmembrane region" description="Helical" evidence="1">
    <location>
        <begin position="60"/>
        <end position="77"/>
    </location>
</feature>
<reference evidence="3" key="1">
    <citation type="submission" date="2016-07" db="EMBL/GenBank/DDBJ databases">
        <authorList>
            <person name="Florea S."/>
            <person name="Webb J.S."/>
            <person name="Jaromczyk J."/>
            <person name="Schardl C.L."/>
        </authorList>
    </citation>
    <scope>NUCLEOTIDE SEQUENCE [LARGE SCALE GENOMIC DNA]</scope>
    <source>
        <strain evidence="3">KCTC 42131</strain>
    </source>
</reference>
<dbReference type="EMBL" id="MASR01000001">
    <property type="protein sequence ID" value="OFE13172.1"/>
    <property type="molecule type" value="Genomic_DNA"/>
</dbReference>
<organism evidence="2 3">
    <name type="scientific">Pseudohongiella acticola</name>
    <dbReference type="NCBI Taxonomy" id="1524254"/>
    <lineage>
        <taxon>Bacteria</taxon>
        <taxon>Pseudomonadati</taxon>
        <taxon>Pseudomonadota</taxon>
        <taxon>Gammaproteobacteria</taxon>
        <taxon>Pseudomonadales</taxon>
        <taxon>Pseudohongiellaceae</taxon>
        <taxon>Pseudohongiella</taxon>
    </lineage>
</organism>
<evidence type="ECO:0000313" key="3">
    <source>
        <dbReference type="Proteomes" id="UP000175669"/>
    </source>
</evidence>
<keyword evidence="1" id="KW-0472">Membrane</keyword>
<dbReference type="AlphaFoldDB" id="A0A1E8CLJ3"/>
<sequence length="115" mass="12013">MNSPVTQNRHDTPISSISLILAIIAFVPSAATFTPAIFLSAFALAGAVIGMVAGAVRRGILTILAVCGTVVVSPLSPTEAWFSSVSVEAWILGMSTAWLAVAGVFLLHYLLKRNS</sequence>
<dbReference type="Proteomes" id="UP000175669">
    <property type="component" value="Unassembled WGS sequence"/>
</dbReference>
<feature type="transmembrane region" description="Helical" evidence="1">
    <location>
        <begin position="12"/>
        <end position="30"/>
    </location>
</feature>
<accession>A0A1E8CLJ3</accession>
<gene>
    <name evidence="2" type="ORF">PHACT_08475</name>
</gene>
<dbReference type="RefSeq" id="WP_070116836.1">
    <property type="nucleotide sequence ID" value="NZ_MASR01000001.1"/>
</dbReference>
<proteinExistence type="predicted"/>
<feature type="transmembrane region" description="Helical" evidence="1">
    <location>
        <begin position="36"/>
        <end position="53"/>
    </location>
</feature>
<dbReference type="STRING" id="1524254.PHACT_08475"/>
<keyword evidence="1" id="KW-1133">Transmembrane helix</keyword>
<evidence type="ECO:0000313" key="2">
    <source>
        <dbReference type="EMBL" id="OFE13172.1"/>
    </source>
</evidence>
<protein>
    <submittedName>
        <fullName evidence="2">Uncharacterized protein</fullName>
    </submittedName>
</protein>
<keyword evidence="1" id="KW-0812">Transmembrane</keyword>
<evidence type="ECO:0000256" key="1">
    <source>
        <dbReference type="SAM" id="Phobius"/>
    </source>
</evidence>